<evidence type="ECO:0000256" key="2">
    <source>
        <dbReference type="ARBA" id="ARBA00008974"/>
    </source>
</evidence>
<dbReference type="EMBL" id="JNFP01000004">
    <property type="protein sequence ID" value="KIA65994.1"/>
    <property type="molecule type" value="Genomic_DNA"/>
</dbReference>
<feature type="transmembrane region" description="Helical" evidence="8">
    <location>
        <begin position="448"/>
        <end position="466"/>
    </location>
</feature>
<evidence type="ECO:0000256" key="1">
    <source>
        <dbReference type="ARBA" id="ARBA00004141"/>
    </source>
</evidence>
<evidence type="ECO:0000256" key="6">
    <source>
        <dbReference type="ARBA" id="ARBA00023136"/>
    </source>
</evidence>
<feature type="transmembrane region" description="Helical" evidence="8">
    <location>
        <begin position="35"/>
        <end position="56"/>
    </location>
</feature>
<dbReference type="Gene3D" id="1.10.4160.10">
    <property type="entry name" value="Hydantoin permease"/>
    <property type="match status" value="1"/>
</dbReference>
<dbReference type="RefSeq" id="WP_043664852.1">
    <property type="nucleotide sequence ID" value="NZ_BDCI01000002.1"/>
</dbReference>
<feature type="transmembrane region" description="Helical" evidence="8">
    <location>
        <begin position="207"/>
        <end position="230"/>
    </location>
</feature>
<keyword evidence="6 7" id="KW-0472">Membrane</keyword>
<dbReference type="PANTHER" id="PTHR31806:SF1">
    <property type="entry name" value="PURINE-CYTOSINE PERMEASE FCY2-RELATED"/>
    <property type="match status" value="1"/>
</dbReference>
<accession>A0ABR4ZKX9</accession>
<feature type="transmembrane region" description="Helical" evidence="8">
    <location>
        <begin position="251"/>
        <end position="274"/>
    </location>
</feature>
<comment type="caution">
    <text evidence="9">The sequence shown here is derived from an EMBL/GenBank/DDBJ whole genome shotgun (WGS) entry which is preliminary data.</text>
</comment>
<feature type="transmembrane region" description="Helical" evidence="8">
    <location>
        <begin position="415"/>
        <end position="436"/>
    </location>
</feature>
<protein>
    <submittedName>
        <fullName evidence="9">Purine/cytosine permease</fullName>
    </submittedName>
</protein>
<evidence type="ECO:0000256" key="5">
    <source>
        <dbReference type="ARBA" id="ARBA00022989"/>
    </source>
</evidence>
<evidence type="ECO:0000256" key="3">
    <source>
        <dbReference type="ARBA" id="ARBA00022448"/>
    </source>
</evidence>
<feature type="transmembrane region" description="Helical" evidence="8">
    <location>
        <begin position="108"/>
        <end position="127"/>
    </location>
</feature>
<organism evidence="9 10">
    <name type="scientific">Nocardia vulneris</name>
    <dbReference type="NCBI Taxonomy" id="1141657"/>
    <lineage>
        <taxon>Bacteria</taxon>
        <taxon>Bacillati</taxon>
        <taxon>Actinomycetota</taxon>
        <taxon>Actinomycetes</taxon>
        <taxon>Mycobacteriales</taxon>
        <taxon>Nocardiaceae</taxon>
        <taxon>Nocardia</taxon>
    </lineage>
</organism>
<feature type="transmembrane region" description="Helical" evidence="8">
    <location>
        <begin position="360"/>
        <end position="383"/>
    </location>
</feature>
<dbReference type="Pfam" id="PF02133">
    <property type="entry name" value="Transp_cyt_pur"/>
    <property type="match status" value="1"/>
</dbReference>
<keyword evidence="10" id="KW-1185">Reference proteome</keyword>
<feature type="transmembrane region" description="Helical" evidence="8">
    <location>
        <begin position="178"/>
        <end position="195"/>
    </location>
</feature>
<name>A0ABR4ZKX9_9NOCA</name>
<dbReference type="PANTHER" id="PTHR31806">
    <property type="entry name" value="PURINE-CYTOSINE PERMEASE FCY2-RELATED"/>
    <property type="match status" value="1"/>
</dbReference>
<evidence type="ECO:0000256" key="4">
    <source>
        <dbReference type="ARBA" id="ARBA00022692"/>
    </source>
</evidence>
<feature type="transmembrane region" description="Helical" evidence="8">
    <location>
        <begin position="330"/>
        <end position="354"/>
    </location>
</feature>
<evidence type="ECO:0000256" key="8">
    <source>
        <dbReference type="SAM" id="Phobius"/>
    </source>
</evidence>
<evidence type="ECO:0000256" key="7">
    <source>
        <dbReference type="PIRNR" id="PIRNR002744"/>
    </source>
</evidence>
<evidence type="ECO:0000313" key="9">
    <source>
        <dbReference type="EMBL" id="KIA65994.1"/>
    </source>
</evidence>
<dbReference type="PIRSF" id="PIRSF002744">
    <property type="entry name" value="Pur-cyt_permease"/>
    <property type="match status" value="1"/>
</dbReference>
<dbReference type="Proteomes" id="UP000031364">
    <property type="component" value="Unassembled WGS sequence"/>
</dbReference>
<dbReference type="InterPro" id="IPR026030">
    <property type="entry name" value="Pur-cyt_permease_Fcy2/21/22"/>
</dbReference>
<feature type="transmembrane region" description="Helical" evidence="8">
    <location>
        <begin position="62"/>
        <end position="87"/>
    </location>
</feature>
<keyword evidence="3 7" id="KW-0813">Transport</keyword>
<keyword evidence="5 8" id="KW-1133">Transmembrane helix</keyword>
<keyword evidence="4 8" id="KW-0812">Transmembrane</keyword>
<gene>
    <name evidence="9" type="ORF">FG87_04040</name>
</gene>
<feature type="transmembrane region" description="Helical" evidence="8">
    <location>
        <begin position="294"/>
        <end position="318"/>
    </location>
</feature>
<comment type="similarity">
    <text evidence="2 7">Belongs to the purine-cytosine permease (2.A.39) family.</text>
</comment>
<evidence type="ECO:0000313" key="10">
    <source>
        <dbReference type="Proteomes" id="UP000031364"/>
    </source>
</evidence>
<dbReference type="InterPro" id="IPR001248">
    <property type="entry name" value="Pur-cyt_permease"/>
</dbReference>
<proteinExistence type="inferred from homology"/>
<reference evidence="9 10" key="1">
    <citation type="journal article" date="2014" name="Int. J. Syst. Evol. Microbiol.">
        <title>Nocardia vulneris sp. nov., isolated from wounds of human patients in North America.</title>
        <authorList>
            <person name="Lasker B.A."/>
            <person name="Bell M."/>
            <person name="Klenk H.P."/>
            <person name="Sproer C."/>
            <person name="Schumann C."/>
            <person name="Schumann P."/>
            <person name="Brown J.M."/>
        </authorList>
    </citation>
    <scope>NUCLEOTIDE SEQUENCE [LARGE SCALE GENOMIC DNA]</scope>
    <source>
        <strain evidence="9 10">W9851</strain>
    </source>
</reference>
<sequence length="498" mass="51544">MKEHVDPTSDRVGRIEQAGVEYLPEAARDSSPWNVAAVFLGSGFTWTAVIYGWVAIQLGLSFWQALPALLVGGLIGALVVLPTALIGPRTGTNMTVASSAEFGIRGRFIGSGLALATAVVFGAITVWTSGDALVAAGARLLGTPDAGWVRGLAYGVIGAAMVAIALFGHATIVAAQKIIVPVVGLLMLAGVFAFAGRFDADAAAGEYALGGFVQTWVVAVVISASGPISYATTIGDYTRRVSHRRHSDRRIAGALGLGLYFGGIIPATFGAFTASTLTSNTGSYTTDLVAAAPLWFTFAIVVISILGGLGQGVLCIYGSGLDLEGVFPRLLRVQTTMMTAALVVVLLYVGVFVFDAVDSVSAVAVILNAVVTPWAVIMVIGALRRRVHGYDVVDLQTFAQGRTGGRYWYTGGWQLGAVVAWAAGAIVGVLAVHTTVYTGPIASIADGIDISMIGSGLVAAAVHLVASRTRTTSAASVPLPRAVSGFNESMNFRPTHLD</sequence>
<comment type="subcellular location">
    <subcellularLocation>
        <location evidence="1">Membrane</location>
        <topology evidence="1">Multi-pass membrane protein</topology>
    </subcellularLocation>
</comment>
<feature type="transmembrane region" description="Helical" evidence="8">
    <location>
        <begin position="147"/>
        <end position="166"/>
    </location>
</feature>